<feature type="compositionally biased region" description="Basic residues" evidence="1">
    <location>
        <begin position="7"/>
        <end position="16"/>
    </location>
</feature>
<keyword evidence="4" id="KW-1185">Reference proteome</keyword>
<dbReference type="SUPFAM" id="SSF52200">
    <property type="entry name" value="Toll/Interleukin receptor TIR domain"/>
    <property type="match status" value="1"/>
</dbReference>
<proteinExistence type="predicted"/>
<feature type="region of interest" description="Disordered" evidence="1">
    <location>
        <begin position="526"/>
        <end position="578"/>
    </location>
</feature>
<protein>
    <recommendedName>
        <fullName evidence="2">TIR domain-containing protein</fullName>
    </recommendedName>
</protein>
<dbReference type="PANTHER" id="PTHR46270:SF2">
    <property type="entry name" value="TIR DOMAIN-CONTAINING PROTEIN"/>
    <property type="match status" value="1"/>
</dbReference>
<evidence type="ECO:0000259" key="2">
    <source>
        <dbReference type="Pfam" id="PF13676"/>
    </source>
</evidence>
<feature type="domain" description="TIR" evidence="2">
    <location>
        <begin position="389"/>
        <end position="501"/>
    </location>
</feature>
<feature type="region of interest" description="Disordered" evidence="1">
    <location>
        <begin position="1"/>
        <end position="22"/>
    </location>
</feature>
<dbReference type="Proteomes" id="UP000005408">
    <property type="component" value="Unassembled WGS sequence"/>
</dbReference>
<dbReference type="InterPro" id="IPR016024">
    <property type="entry name" value="ARM-type_fold"/>
</dbReference>
<dbReference type="SUPFAM" id="SSF48371">
    <property type="entry name" value="ARM repeat"/>
    <property type="match status" value="1"/>
</dbReference>
<reference evidence="3" key="1">
    <citation type="submission" date="2022-08" db="UniProtKB">
        <authorList>
            <consortium name="EnsemblMetazoa"/>
        </authorList>
    </citation>
    <scope>IDENTIFICATION</scope>
    <source>
        <strain evidence="3">05x7-T-G4-1.051#20</strain>
    </source>
</reference>
<feature type="compositionally biased region" description="Low complexity" evidence="1">
    <location>
        <begin position="529"/>
        <end position="542"/>
    </location>
</feature>
<dbReference type="InterPro" id="IPR035897">
    <property type="entry name" value="Toll_tir_struct_dom_sf"/>
</dbReference>
<dbReference type="AlphaFoldDB" id="A0A8W8J413"/>
<dbReference type="Pfam" id="PF13676">
    <property type="entry name" value="TIR_2"/>
    <property type="match status" value="1"/>
</dbReference>
<evidence type="ECO:0000256" key="1">
    <source>
        <dbReference type="SAM" id="MobiDB-lite"/>
    </source>
</evidence>
<dbReference type="Gene3D" id="1.25.10.10">
    <property type="entry name" value="Leucine-rich Repeat Variant"/>
    <property type="match status" value="1"/>
</dbReference>
<organism evidence="3 4">
    <name type="scientific">Magallana gigas</name>
    <name type="common">Pacific oyster</name>
    <name type="synonym">Crassostrea gigas</name>
    <dbReference type="NCBI Taxonomy" id="29159"/>
    <lineage>
        <taxon>Eukaryota</taxon>
        <taxon>Metazoa</taxon>
        <taxon>Spiralia</taxon>
        <taxon>Lophotrochozoa</taxon>
        <taxon>Mollusca</taxon>
        <taxon>Bivalvia</taxon>
        <taxon>Autobranchia</taxon>
        <taxon>Pteriomorphia</taxon>
        <taxon>Ostreida</taxon>
        <taxon>Ostreoidea</taxon>
        <taxon>Ostreidae</taxon>
        <taxon>Magallana</taxon>
    </lineage>
</organism>
<dbReference type="EnsemblMetazoa" id="G16776.2">
    <property type="protein sequence ID" value="G16776.2:cds"/>
    <property type="gene ID" value="G16776"/>
</dbReference>
<dbReference type="GO" id="GO:0007165">
    <property type="term" value="P:signal transduction"/>
    <property type="evidence" value="ECO:0007669"/>
    <property type="project" value="InterPro"/>
</dbReference>
<dbReference type="OrthoDB" id="9978456at2759"/>
<dbReference type="InterPro" id="IPR000157">
    <property type="entry name" value="TIR_dom"/>
</dbReference>
<dbReference type="PANTHER" id="PTHR46270">
    <property type="entry name" value="ARMADILLO-TYPE FOLD-RELATED"/>
    <property type="match status" value="1"/>
</dbReference>
<evidence type="ECO:0000313" key="3">
    <source>
        <dbReference type="EnsemblMetazoa" id="G16776.2:cds"/>
    </source>
</evidence>
<evidence type="ECO:0000313" key="4">
    <source>
        <dbReference type="Proteomes" id="UP000005408"/>
    </source>
</evidence>
<name>A0A8W8J413_MAGGI</name>
<sequence>MFSTKPSGRKSPSKKKTSIEDKKMTLQNRITVKINGCLSDVREGRSKGKSLDSPEVCEPLRELANEIGFIMSQELKLSEKFELGDKLCTDVLKEETLVDDMIDFCLQNINKLSPISSEEEVTWTFFMNGTIFSSDLSRKLSKSKLLEYGKDILEATHDSYMYVNGKSTIHGSILELIAATTHNMCTFCDVTSDVRAAGYLPVYLKYLESDIVKNDLLVRVPILAAASDIMNEHDASMAGSRDDVEYMICGIEEAIRCVSGQYDGWFAFELAKIIGNLAIFDSNKKLLVEYGVLEPLIKLAQQSEEIEQITAAKVLAHLAFDDDNKKTFVSDTQTDVVTTLFDLARSSRYPDVRESAKGVLWTLSEQLHSSTKYADLVQELFGKKTKGHVMISYSREQRPLLLRIKQAITEAGFSVWMDIEQMRENVYDRMAEAIQEASVVLISMSYSYQRSEYCRREAAYASSLKRARIPLLVDPGYTAEGWLALMTAGDYHYDFVRKPFETKIVELIKELERRCVKSQGDTTDGIIKQEVSPQQSSQAVSSHGLPSYNVPSAHGQIHSSPPPTHTEESAQSKKHSKRWKKFSKLNQEEFMVWLEKQNLPRDIFESYRAKDIVFFAQMKEESPDNYYRHVMKLSKTKNKVEAFKMAADFTKSLEHLKITKEES</sequence>
<dbReference type="InterPro" id="IPR011989">
    <property type="entry name" value="ARM-like"/>
</dbReference>
<accession>A0A8W8J413</accession>
<dbReference type="Gene3D" id="3.40.50.10140">
    <property type="entry name" value="Toll/interleukin-1 receptor homology (TIR) domain"/>
    <property type="match status" value="1"/>
</dbReference>
<dbReference type="OMA" id="EATHDSY"/>